<comment type="caution">
    <text evidence="3">The sequence shown here is derived from an EMBL/GenBank/DDBJ whole genome shotgun (WGS) entry which is preliminary data.</text>
</comment>
<dbReference type="SUPFAM" id="SSF53756">
    <property type="entry name" value="UDP-Glycosyltransferase/glycogen phosphorylase"/>
    <property type="match status" value="1"/>
</dbReference>
<sequence>MSKKKILIIRFSSIGDVILSTPIIRSLKLQISNSEVHYCTSNDTAFLVENNPYVDKVFQYETLYPLIQLLKPEDYDYIIDLQNDFHTKIIKWRLGVRSISPGESSWKKWLMTKFKIQLLPNKHIVERYLEALEPLNIKTDDKGLDYFIPDRDEVEEDWLPESHRKYYVVYAISGDSSTKKLPLKKMIQLCDTINKPIILIGNKEDKSTAAEIENFFTRSKQSGQNEKILEKLNKKALIFNACGLFNFNQFASIIKRAGLVFTHDNEYMHVSAALKKEIFTIWGNTVPGFGKYPYKTKFSVLENKDLGCRPCSQKGFDSCPKKHFKCMNDIVFNFYLP</sequence>
<dbReference type="Proteomes" id="UP001172082">
    <property type="component" value="Unassembled WGS sequence"/>
</dbReference>
<keyword evidence="2" id="KW-0808">Transferase</keyword>
<dbReference type="Pfam" id="PF01075">
    <property type="entry name" value="Glyco_transf_9"/>
    <property type="match status" value="1"/>
</dbReference>
<dbReference type="RefSeq" id="WP_346750828.1">
    <property type="nucleotide sequence ID" value="NZ_JAUJEA010000001.1"/>
</dbReference>
<reference evidence="3" key="1">
    <citation type="submission" date="2023-06" db="EMBL/GenBank/DDBJ databases">
        <title>Genomic of Parafulvivirga corallium.</title>
        <authorList>
            <person name="Wang G."/>
        </authorList>
    </citation>
    <scope>NUCLEOTIDE SEQUENCE</scope>
    <source>
        <strain evidence="3">BMA10</strain>
    </source>
</reference>
<dbReference type="Gene3D" id="3.40.50.2000">
    <property type="entry name" value="Glycogen Phosphorylase B"/>
    <property type="match status" value="2"/>
</dbReference>
<dbReference type="InterPro" id="IPR002201">
    <property type="entry name" value="Glyco_trans_9"/>
</dbReference>
<accession>A0ABT8KM77</accession>
<dbReference type="InterPro" id="IPR051199">
    <property type="entry name" value="LPS_LOS_Heptosyltrfase"/>
</dbReference>
<dbReference type="PANTHER" id="PTHR30160:SF1">
    <property type="entry name" value="LIPOPOLYSACCHARIDE 1,2-N-ACETYLGLUCOSAMINETRANSFERASE-RELATED"/>
    <property type="match status" value="1"/>
</dbReference>
<keyword evidence="1" id="KW-0328">Glycosyltransferase</keyword>
<organism evidence="3 4">
    <name type="scientific">Splendidivirga corallicola</name>
    <dbReference type="NCBI Taxonomy" id="3051826"/>
    <lineage>
        <taxon>Bacteria</taxon>
        <taxon>Pseudomonadati</taxon>
        <taxon>Bacteroidota</taxon>
        <taxon>Cytophagia</taxon>
        <taxon>Cytophagales</taxon>
        <taxon>Splendidivirgaceae</taxon>
        <taxon>Splendidivirga</taxon>
    </lineage>
</organism>
<evidence type="ECO:0000256" key="1">
    <source>
        <dbReference type="ARBA" id="ARBA00022676"/>
    </source>
</evidence>
<evidence type="ECO:0000313" key="3">
    <source>
        <dbReference type="EMBL" id="MDN5200808.1"/>
    </source>
</evidence>
<keyword evidence="4" id="KW-1185">Reference proteome</keyword>
<proteinExistence type="predicted"/>
<name>A0ABT8KM77_9BACT</name>
<protein>
    <submittedName>
        <fullName evidence="3">Glycosyltransferase family 9 protein</fullName>
    </submittedName>
</protein>
<evidence type="ECO:0000256" key="2">
    <source>
        <dbReference type="ARBA" id="ARBA00022679"/>
    </source>
</evidence>
<gene>
    <name evidence="3" type="ORF">QQ008_05535</name>
</gene>
<evidence type="ECO:0000313" key="4">
    <source>
        <dbReference type="Proteomes" id="UP001172082"/>
    </source>
</evidence>
<dbReference type="PANTHER" id="PTHR30160">
    <property type="entry name" value="TETRAACYLDISACCHARIDE 4'-KINASE-RELATED"/>
    <property type="match status" value="1"/>
</dbReference>
<dbReference type="EMBL" id="JAUJEA010000001">
    <property type="protein sequence ID" value="MDN5200808.1"/>
    <property type="molecule type" value="Genomic_DNA"/>
</dbReference>
<dbReference type="CDD" id="cd03789">
    <property type="entry name" value="GT9_LPS_heptosyltransferase"/>
    <property type="match status" value="1"/>
</dbReference>